<proteinExistence type="predicted"/>
<reference evidence="3 4" key="1">
    <citation type="submission" date="2018-08" db="EMBL/GenBank/DDBJ databases">
        <title>A genome reference for cultivated species of the human gut microbiota.</title>
        <authorList>
            <person name="Zou Y."/>
            <person name="Xue W."/>
            <person name="Luo G."/>
        </authorList>
    </citation>
    <scope>NUCLEOTIDE SEQUENCE [LARGE SCALE GENOMIC DNA]</scope>
    <source>
        <strain evidence="3 4">OM05-15BH</strain>
    </source>
</reference>
<comment type="caution">
    <text evidence="3">The sequence shown here is derived from an EMBL/GenBank/DDBJ whole genome shotgun (WGS) entry which is preliminary data.</text>
</comment>
<dbReference type="NCBIfam" id="TIGR04456">
    <property type="entry name" value="LruC_dom"/>
    <property type="match status" value="2"/>
</dbReference>
<dbReference type="InterPro" id="IPR025193">
    <property type="entry name" value="DUF4114"/>
</dbReference>
<protein>
    <submittedName>
        <fullName evidence="3">LruC domain-containing protein</fullName>
    </submittedName>
</protein>
<organism evidence="3 4">
    <name type="scientific">Bacteroides oleiciplenus</name>
    <dbReference type="NCBI Taxonomy" id="626931"/>
    <lineage>
        <taxon>Bacteria</taxon>
        <taxon>Pseudomonadati</taxon>
        <taxon>Bacteroidota</taxon>
        <taxon>Bacteroidia</taxon>
        <taxon>Bacteroidales</taxon>
        <taxon>Bacteroidaceae</taxon>
        <taxon>Bacteroides</taxon>
    </lineage>
</organism>
<accession>A0A3E5BSI0</accession>
<dbReference type="EMBL" id="QSUL01000001">
    <property type="protein sequence ID" value="RGN40309.1"/>
    <property type="molecule type" value="Genomic_DNA"/>
</dbReference>
<sequence length="662" mass="72707">MSHNMKQANKTSLVAYLFALALIGVVTGCEKEVYNPDNGKTKPLPPAENYFNFELRGKVQLSVDYHAPGFQAIIEVYDQDPMSEENPQVKKEGVQSIYSAYTDQNGKFNGTMIVPVVLKEAYLYTDAWGLPQCVKLKLSEQGAAYDSETDVISRPTTRGGNPVNGLSGTVAPYRYFRTDGVWDQNLYSLCIWNSWFEFSAPANYLLNAESVLGAGIAGPLADRSQKYFTEVSKKSEGHTLLGQPGETNVATKEDGTELQVTFLVERAAQRNTFGYYYYKKGQRPTDMSQVKKYIIAPDASLDGYAGFSATAKQAVQLKFFGDSGIEPGVNQFPAGYEIAWFYIRNAASSSLIGYDQNEYGTLQNIAYSGPLANFCTSNDTGDNRRFVLLKDSKTGLLVLGFEDSKNVAANDDYSDLLFVVKSNKDVDGSTGEIPDEDTGKEPGVLLQEGTLAFEDIWPAGGDYDLNDVIIEYTRKVTYNTDNKVTKISETFTPVQPDGSATYDNFFACQVKNMGTPTLDAGMIKETATGSFVITGSAKSVKGKSFTVTRSFATALDKNTVLEDFNPYIIAKAYTETNRIEVHLPKHDMTSAADASKMNQDNAYYIAAGGIYPFAIDIPVKGFIPATETYRIDAEGQYPAFANWAKSKGASDSDWYLKGKGSK</sequence>
<evidence type="ECO:0000313" key="3">
    <source>
        <dbReference type="EMBL" id="RGN40309.1"/>
    </source>
</evidence>
<evidence type="ECO:0000259" key="2">
    <source>
        <dbReference type="Pfam" id="PF16130"/>
    </source>
</evidence>
<dbReference type="Proteomes" id="UP000260983">
    <property type="component" value="Unassembled WGS sequence"/>
</dbReference>
<dbReference type="Pfam" id="PF13448">
    <property type="entry name" value="DUF4114"/>
    <property type="match status" value="1"/>
</dbReference>
<dbReference type="AlphaFoldDB" id="A0A3E5BSI0"/>
<dbReference type="Pfam" id="PF16130">
    <property type="entry name" value="DUF4842"/>
    <property type="match status" value="1"/>
</dbReference>
<dbReference type="InterPro" id="IPR032295">
    <property type="entry name" value="DUF4842"/>
</dbReference>
<evidence type="ECO:0000313" key="4">
    <source>
        <dbReference type="Proteomes" id="UP000260983"/>
    </source>
</evidence>
<name>A0A3E5BSI0_9BACE</name>
<feature type="domain" description="DUF4842" evidence="2">
    <location>
        <begin position="527"/>
        <end position="655"/>
    </location>
</feature>
<feature type="domain" description="DUF4114" evidence="1">
    <location>
        <begin position="332"/>
        <end position="423"/>
    </location>
</feature>
<evidence type="ECO:0000259" key="1">
    <source>
        <dbReference type="Pfam" id="PF13448"/>
    </source>
</evidence>
<dbReference type="PROSITE" id="PS51257">
    <property type="entry name" value="PROKAR_LIPOPROTEIN"/>
    <property type="match status" value="1"/>
</dbReference>
<dbReference type="InterPro" id="IPR031025">
    <property type="entry name" value="LruC_dom"/>
</dbReference>
<gene>
    <name evidence="3" type="ORF">DXB65_01355</name>
</gene>